<evidence type="ECO:0000313" key="3">
    <source>
        <dbReference type="Proteomes" id="UP000586918"/>
    </source>
</evidence>
<keyword evidence="3" id="KW-1185">Reference proteome</keyword>
<organism evidence="2 3">
    <name type="scientific">Pseudonocardia bannensis</name>
    <dbReference type="NCBI Taxonomy" id="630973"/>
    <lineage>
        <taxon>Bacteria</taxon>
        <taxon>Bacillati</taxon>
        <taxon>Actinomycetota</taxon>
        <taxon>Actinomycetes</taxon>
        <taxon>Pseudonocardiales</taxon>
        <taxon>Pseudonocardiaceae</taxon>
        <taxon>Pseudonocardia</taxon>
    </lineage>
</organism>
<gene>
    <name evidence="2" type="ORF">HF519_10350</name>
</gene>
<evidence type="ECO:0000313" key="2">
    <source>
        <dbReference type="EMBL" id="NMH91966.1"/>
    </source>
</evidence>
<comment type="caution">
    <text evidence="2">The sequence shown here is derived from an EMBL/GenBank/DDBJ whole genome shotgun (WGS) entry which is preliminary data.</text>
</comment>
<dbReference type="AlphaFoldDB" id="A0A848DHC6"/>
<feature type="compositionally biased region" description="Basic and acidic residues" evidence="1">
    <location>
        <begin position="7"/>
        <end position="16"/>
    </location>
</feature>
<accession>A0A848DHC6</accession>
<protein>
    <submittedName>
        <fullName evidence="2">Uncharacterized protein</fullName>
    </submittedName>
</protein>
<name>A0A848DHC6_9PSEU</name>
<dbReference type="EMBL" id="JAAXKZ010000028">
    <property type="protein sequence ID" value="NMH91966.1"/>
    <property type="molecule type" value="Genomic_DNA"/>
</dbReference>
<sequence length="78" mass="8314">MSGIGSARRDISDERSVPSGAIPSPRTAADAYRVSDDQVHRARLVVAENSAGSEDLRELLDMLGLISSNPDQPPPVSR</sequence>
<dbReference type="RefSeq" id="WP_169412556.1">
    <property type="nucleotide sequence ID" value="NZ_JAAXKZ010000028.1"/>
</dbReference>
<reference evidence="2 3" key="1">
    <citation type="submission" date="2020-04" db="EMBL/GenBank/DDBJ databases">
        <authorList>
            <person name="Klaysubun C."/>
            <person name="Duangmal K."/>
            <person name="Lipun K."/>
        </authorList>
    </citation>
    <scope>NUCLEOTIDE SEQUENCE [LARGE SCALE GENOMIC DNA]</scope>
    <source>
        <strain evidence="2 3">DSM 45300</strain>
    </source>
</reference>
<proteinExistence type="predicted"/>
<evidence type="ECO:0000256" key="1">
    <source>
        <dbReference type="SAM" id="MobiDB-lite"/>
    </source>
</evidence>
<feature type="region of interest" description="Disordered" evidence="1">
    <location>
        <begin position="1"/>
        <end position="33"/>
    </location>
</feature>
<dbReference type="Proteomes" id="UP000586918">
    <property type="component" value="Unassembled WGS sequence"/>
</dbReference>